<dbReference type="SUPFAM" id="SSF55781">
    <property type="entry name" value="GAF domain-like"/>
    <property type="match status" value="1"/>
</dbReference>
<dbReference type="Gene3D" id="3.30.450.40">
    <property type="match status" value="1"/>
</dbReference>
<dbReference type="InterPro" id="IPR036097">
    <property type="entry name" value="HisK_dim/P_sf"/>
</dbReference>
<dbReference type="InterPro" id="IPR005467">
    <property type="entry name" value="His_kinase_dom"/>
</dbReference>
<keyword evidence="3" id="KW-0597">Phosphoprotein</keyword>
<dbReference type="Pfam" id="PF08448">
    <property type="entry name" value="PAS_4"/>
    <property type="match status" value="1"/>
</dbReference>
<organism evidence="9 10">
    <name type="scientific">Halorubrum rutilum</name>
    <dbReference type="NCBI Taxonomy" id="1364933"/>
    <lineage>
        <taxon>Archaea</taxon>
        <taxon>Methanobacteriati</taxon>
        <taxon>Methanobacteriota</taxon>
        <taxon>Stenosarchaea group</taxon>
        <taxon>Halobacteria</taxon>
        <taxon>Halobacteriales</taxon>
        <taxon>Haloferacaceae</taxon>
        <taxon>Halorubrum</taxon>
    </lineage>
</organism>
<dbReference type="PROSITE" id="PS50112">
    <property type="entry name" value="PAS"/>
    <property type="match status" value="1"/>
</dbReference>
<evidence type="ECO:0000256" key="2">
    <source>
        <dbReference type="ARBA" id="ARBA00012438"/>
    </source>
</evidence>
<keyword evidence="4" id="KW-0808">Transferase</keyword>
<keyword evidence="5 9" id="KW-0418">Kinase</keyword>
<dbReference type="InterPro" id="IPR004358">
    <property type="entry name" value="Sig_transdc_His_kin-like_C"/>
</dbReference>
<sequence>MTDLSPGPGSEEDFRTVLDRMADGFFAVDTDWRVTYANERAAEILQSAMTDDALGDAESIEGTHLWEAIPDAVDTEFYDEYHEAMETQEPVSFDSHYRPLGTWFDVRAFPSESGLSVYLRDITERRELEQRRQESLHATQRLYAVSSDQDRSFEEKVESMLELGCEYLGMPNGFLTRIEGDTQYVEFSNAEHPELRAGESCPLEEAYCKRTVELDSLLTIVNAADEGWDEDPAYDRFELNSYIGGRIEIGSDRYGTLCFASTAARGEAFTDTQRTFVELLTRWMSYELERQRARSELRRERDRLDRFASVVSHDLRNPLNTAMGRLDLLAAECDSEHVPPIDRALERMETLTEDLLTMAREGLPVDDVDDVDLGEVAADAWETTETAGAALRSEADGHRITADRTRLRQLLENLFRNSAEHAPADGDGGADGADGITVAVGPLSDRTGFYVSDDGRGVPTAERDRVFETGYTTTDEGTGFGLSIVEEIAGAHGWEVALVEGDRGGARFEVTGVEPA</sequence>
<dbReference type="SMART" id="SM00091">
    <property type="entry name" value="PAS"/>
    <property type="match status" value="1"/>
</dbReference>
<dbReference type="InterPro" id="IPR003018">
    <property type="entry name" value="GAF"/>
</dbReference>
<dbReference type="InterPro" id="IPR003594">
    <property type="entry name" value="HATPase_dom"/>
</dbReference>
<dbReference type="AlphaFoldDB" id="A0ABD6ALA4"/>
<dbReference type="Gene3D" id="3.30.450.20">
    <property type="entry name" value="PAS domain"/>
    <property type="match status" value="1"/>
</dbReference>
<dbReference type="GO" id="GO:0004673">
    <property type="term" value="F:protein histidine kinase activity"/>
    <property type="evidence" value="ECO:0007669"/>
    <property type="project" value="UniProtKB-EC"/>
</dbReference>
<dbReference type="SUPFAM" id="SSF47384">
    <property type="entry name" value="Homodimeric domain of signal transducing histidine kinase"/>
    <property type="match status" value="1"/>
</dbReference>
<dbReference type="InterPro" id="IPR029016">
    <property type="entry name" value="GAF-like_dom_sf"/>
</dbReference>
<evidence type="ECO:0000256" key="5">
    <source>
        <dbReference type="ARBA" id="ARBA00022777"/>
    </source>
</evidence>
<dbReference type="EC" id="2.7.13.3" evidence="2"/>
<dbReference type="EMBL" id="JBHTBL010000005">
    <property type="protein sequence ID" value="MFC7324393.1"/>
    <property type="molecule type" value="Genomic_DNA"/>
</dbReference>
<protein>
    <recommendedName>
        <fullName evidence="2">histidine kinase</fullName>
        <ecNumber evidence="2">2.7.13.3</ecNumber>
    </recommendedName>
</protein>
<dbReference type="Proteomes" id="UP001596545">
    <property type="component" value="Unassembled WGS sequence"/>
</dbReference>
<feature type="domain" description="Histidine kinase" evidence="7">
    <location>
        <begin position="310"/>
        <end position="511"/>
    </location>
</feature>
<dbReference type="RefSeq" id="WP_256409485.1">
    <property type="nucleotide sequence ID" value="NZ_JANHDN010000005.1"/>
</dbReference>
<dbReference type="InterPro" id="IPR036890">
    <property type="entry name" value="HATPase_C_sf"/>
</dbReference>
<comment type="catalytic activity">
    <reaction evidence="1">
        <text>ATP + protein L-histidine = ADP + protein N-phospho-L-histidine.</text>
        <dbReference type="EC" id="2.7.13.3"/>
    </reaction>
</comment>
<gene>
    <name evidence="9" type="ORF">ACFQMF_07345</name>
</gene>
<dbReference type="SUPFAM" id="SSF55785">
    <property type="entry name" value="PYP-like sensor domain (PAS domain)"/>
    <property type="match status" value="1"/>
</dbReference>
<keyword evidence="6" id="KW-0902">Two-component regulatory system</keyword>
<dbReference type="SMART" id="SM00065">
    <property type="entry name" value="GAF"/>
    <property type="match status" value="1"/>
</dbReference>
<proteinExistence type="predicted"/>
<evidence type="ECO:0000313" key="10">
    <source>
        <dbReference type="Proteomes" id="UP001596545"/>
    </source>
</evidence>
<dbReference type="PRINTS" id="PR00344">
    <property type="entry name" value="BCTRLSENSOR"/>
</dbReference>
<dbReference type="SMART" id="SM00388">
    <property type="entry name" value="HisKA"/>
    <property type="match status" value="1"/>
</dbReference>
<evidence type="ECO:0000256" key="1">
    <source>
        <dbReference type="ARBA" id="ARBA00000085"/>
    </source>
</evidence>
<evidence type="ECO:0000256" key="3">
    <source>
        <dbReference type="ARBA" id="ARBA00022553"/>
    </source>
</evidence>
<dbReference type="Pfam" id="PF00512">
    <property type="entry name" value="HisKA"/>
    <property type="match status" value="1"/>
</dbReference>
<accession>A0ABD6ALA4</accession>
<dbReference type="PROSITE" id="PS50109">
    <property type="entry name" value="HIS_KIN"/>
    <property type="match status" value="1"/>
</dbReference>
<evidence type="ECO:0000259" key="7">
    <source>
        <dbReference type="PROSITE" id="PS50109"/>
    </source>
</evidence>
<evidence type="ECO:0000259" key="8">
    <source>
        <dbReference type="PROSITE" id="PS50112"/>
    </source>
</evidence>
<dbReference type="InterPro" id="IPR003661">
    <property type="entry name" value="HisK_dim/P_dom"/>
</dbReference>
<dbReference type="CDD" id="cd00082">
    <property type="entry name" value="HisKA"/>
    <property type="match status" value="1"/>
</dbReference>
<evidence type="ECO:0000256" key="4">
    <source>
        <dbReference type="ARBA" id="ARBA00022679"/>
    </source>
</evidence>
<dbReference type="PANTHER" id="PTHR43711">
    <property type="entry name" value="TWO-COMPONENT HISTIDINE KINASE"/>
    <property type="match status" value="1"/>
</dbReference>
<dbReference type="InterPro" id="IPR013656">
    <property type="entry name" value="PAS_4"/>
</dbReference>
<dbReference type="NCBIfam" id="TIGR00229">
    <property type="entry name" value="sensory_box"/>
    <property type="match status" value="1"/>
</dbReference>
<dbReference type="Gene3D" id="1.10.287.130">
    <property type="match status" value="1"/>
</dbReference>
<dbReference type="InterPro" id="IPR000014">
    <property type="entry name" value="PAS"/>
</dbReference>
<dbReference type="GO" id="GO:0000160">
    <property type="term" value="P:phosphorelay signal transduction system"/>
    <property type="evidence" value="ECO:0007669"/>
    <property type="project" value="UniProtKB-KW"/>
</dbReference>
<dbReference type="InterPro" id="IPR035965">
    <property type="entry name" value="PAS-like_dom_sf"/>
</dbReference>
<keyword evidence="10" id="KW-1185">Reference proteome</keyword>
<dbReference type="SMART" id="SM00387">
    <property type="entry name" value="HATPase_c"/>
    <property type="match status" value="1"/>
</dbReference>
<feature type="domain" description="PAS" evidence="8">
    <location>
        <begin position="10"/>
        <end position="45"/>
    </location>
</feature>
<evidence type="ECO:0000313" key="9">
    <source>
        <dbReference type="EMBL" id="MFC7324393.1"/>
    </source>
</evidence>
<dbReference type="SUPFAM" id="SSF55874">
    <property type="entry name" value="ATPase domain of HSP90 chaperone/DNA topoisomerase II/histidine kinase"/>
    <property type="match status" value="1"/>
</dbReference>
<name>A0ABD6ALA4_9EURY</name>
<dbReference type="InterPro" id="IPR050736">
    <property type="entry name" value="Sensor_HK_Regulatory"/>
</dbReference>
<dbReference type="CDD" id="cd00130">
    <property type="entry name" value="PAS"/>
    <property type="match status" value="1"/>
</dbReference>
<dbReference type="Gene3D" id="3.30.565.10">
    <property type="entry name" value="Histidine kinase-like ATPase, C-terminal domain"/>
    <property type="match status" value="1"/>
</dbReference>
<comment type="caution">
    <text evidence="9">The sequence shown here is derived from an EMBL/GenBank/DDBJ whole genome shotgun (WGS) entry which is preliminary data.</text>
</comment>
<dbReference type="PANTHER" id="PTHR43711:SF1">
    <property type="entry name" value="HISTIDINE KINASE 1"/>
    <property type="match status" value="1"/>
</dbReference>
<dbReference type="Pfam" id="PF02518">
    <property type="entry name" value="HATPase_c"/>
    <property type="match status" value="1"/>
</dbReference>
<reference evidence="9 10" key="1">
    <citation type="journal article" date="2019" name="Int. J. Syst. Evol. Microbiol.">
        <title>The Global Catalogue of Microorganisms (GCM) 10K type strain sequencing project: providing services to taxonomists for standard genome sequencing and annotation.</title>
        <authorList>
            <consortium name="The Broad Institute Genomics Platform"/>
            <consortium name="The Broad Institute Genome Sequencing Center for Infectious Disease"/>
            <person name="Wu L."/>
            <person name="Ma J."/>
        </authorList>
    </citation>
    <scope>NUCLEOTIDE SEQUENCE [LARGE SCALE GENOMIC DNA]</scope>
    <source>
        <strain evidence="9 10">CGMCC 1.12554</strain>
    </source>
</reference>
<evidence type="ECO:0000256" key="6">
    <source>
        <dbReference type="ARBA" id="ARBA00023012"/>
    </source>
</evidence>